<dbReference type="PROSITE" id="PS50005">
    <property type="entry name" value="TPR"/>
    <property type="match status" value="1"/>
</dbReference>
<dbReference type="Gene3D" id="1.25.40.10">
    <property type="entry name" value="Tetratricopeptide repeat domain"/>
    <property type="match status" value="1"/>
</dbReference>
<evidence type="ECO:0000313" key="2">
    <source>
        <dbReference type="EMBL" id="MDH5160306.1"/>
    </source>
</evidence>
<reference evidence="2" key="1">
    <citation type="submission" date="2023-03" db="EMBL/GenBank/DDBJ databases">
        <title>Bacterial isolates from washroom surfaces on a university campus.</title>
        <authorList>
            <person name="Holman D.B."/>
            <person name="Gzyl K.E."/>
            <person name="Taheri A.E."/>
        </authorList>
    </citation>
    <scope>NUCLEOTIDE SEQUENCE</scope>
    <source>
        <strain evidence="2">RD03</strain>
    </source>
</reference>
<dbReference type="AlphaFoldDB" id="A0AAW6SU02"/>
<proteinExistence type="predicted"/>
<dbReference type="Proteomes" id="UP001159179">
    <property type="component" value="Unassembled WGS sequence"/>
</dbReference>
<comment type="caution">
    <text evidence="2">The sequence shown here is derived from an EMBL/GenBank/DDBJ whole genome shotgun (WGS) entry which is preliminary data.</text>
</comment>
<accession>A0AAW6SU02</accession>
<evidence type="ECO:0000256" key="1">
    <source>
        <dbReference type="PROSITE-ProRule" id="PRU00339"/>
    </source>
</evidence>
<keyword evidence="1" id="KW-0802">TPR repeat</keyword>
<gene>
    <name evidence="2" type="ORF">P5X88_05105</name>
</gene>
<organism evidence="2 3">
    <name type="scientific">Heyndrickxia oleronia</name>
    <dbReference type="NCBI Taxonomy" id="38875"/>
    <lineage>
        <taxon>Bacteria</taxon>
        <taxon>Bacillati</taxon>
        <taxon>Bacillota</taxon>
        <taxon>Bacilli</taxon>
        <taxon>Bacillales</taxon>
        <taxon>Bacillaceae</taxon>
        <taxon>Heyndrickxia</taxon>
    </lineage>
</organism>
<dbReference type="Pfam" id="PF14559">
    <property type="entry name" value="TPR_19"/>
    <property type="match status" value="1"/>
</dbReference>
<dbReference type="SUPFAM" id="SSF48452">
    <property type="entry name" value="TPR-like"/>
    <property type="match status" value="1"/>
</dbReference>
<dbReference type="InterPro" id="IPR019734">
    <property type="entry name" value="TPR_rpt"/>
</dbReference>
<name>A0AAW6SU02_9BACI</name>
<sequence>MNSNEKGPKDKQKIIPFPFLKDRLMELGLEHLHHHRYTEAVNLLRQANEMDPSNQEISTAYLLALYENGDYEEAKELCLKLLNQGIGDYFEINDVYIMILIQMGDHHAVVHTIKALIDEKEVPFDKLDHYEKLLQFSQTRMDNPFESRKRVDHEPLFSSNDMKENMFKIAQLANQNIYPYIDELLEHLQNEREHPFIQTMILNVLREHHFNRQVMVKKFHYDGEVSPDQIEPVFETPFYLELTNFLKEKIEHENPTLFSQMKEILDRHFFLLYPFELSPKNKELWAAALYGYVGKLYGDNIDIDKIATKFETDAESLAKSIDFIERLEEISLPIL</sequence>
<dbReference type="RefSeq" id="WP_280615977.1">
    <property type="nucleotide sequence ID" value="NZ_JAROYP010000002.1"/>
</dbReference>
<feature type="repeat" description="TPR" evidence="1">
    <location>
        <begin position="21"/>
        <end position="54"/>
    </location>
</feature>
<evidence type="ECO:0000313" key="3">
    <source>
        <dbReference type="Proteomes" id="UP001159179"/>
    </source>
</evidence>
<dbReference type="SUPFAM" id="SSF116965">
    <property type="entry name" value="Hypothetical protein MPN330"/>
    <property type="match status" value="1"/>
</dbReference>
<dbReference type="EMBL" id="JAROYP010000002">
    <property type="protein sequence ID" value="MDH5160306.1"/>
    <property type="molecule type" value="Genomic_DNA"/>
</dbReference>
<dbReference type="InterPro" id="IPR011990">
    <property type="entry name" value="TPR-like_helical_dom_sf"/>
</dbReference>
<protein>
    <submittedName>
        <fullName evidence="2">Tetratricopeptide repeat protein</fullName>
    </submittedName>
</protein>